<dbReference type="OrthoDB" id="10255449at2759"/>
<evidence type="ECO:0000313" key="14">
    <source>
        <dbReference type="EMBL" id="KAG7662458.1"/>
    </source>
</evidence>
<evidence type="ECO:0000256" key="11">
    <source>
        <dbReference type="PROSITE-ProRule" id="PRU10132"/>
    </source>
</evidence>
<dbReference type="Pfam" id="PF00899">
    <property type="entry name" value="ThiF"/>
    <property type="match status" value="1"/>
</dbReference>
<keyword evidence="4" id="KW-0963">Cytoplasm</keyword>
<evidence type="ECO:0000256" key="12">
    <source>
        <dbReference type="RuleBase" id="RU368009"/>
    </source>
</evidence>
<evidence type="ECO:0000256" key="6">
    <source>
        <dbReference type="ARBA" id="ARBA00022741"/>
    </source>
</evidence>
<accession>A0A8J5QI20</accession>
<comment type="catalytic activity">
    <reaction evidence="10 12">
        <text>ATP + [NEDD8 protein] + [E1 NEDD8-activating enzyme]-L-cysteine = AMP + diphosphate + [E1 NEDD8-activating enzyme]-S-[NEDD8 protein]-yl-L-cysteine.</text>
        <dbReference type="EC" id="6.2.1.64"/>
    </reaction>
</comment>
<dbReference type="GO" id="GO:0005737">
    <property type="term" value="C:cytoplasm"/>
    <property type="evidence" value="ECO:0007669"/>
    <property type="project" value="TreeGrafter"/>
</dbReference>
<evidence type="ECO:0000256" key="1">
    <source>
        <dbReference type="ARBA" id="ARBA00005032"/>
    </source>
</evidence>
<dbReference type="CDD" id="cd01488">
    <property type="entry name" value="Uba3_RUB"/>
    <property type="match status" value="1"/>
</dbReference>
<dbReference type="GO" id="GO:0019781">
    <property type="term" value="F:NEDD8 activating enzyme activity"/>
    <property type="evidence" value="ECO:0007669"/>
    <property type="project" value="UniProtKB-UniRule"/>
</dbReference>
<dbReference type="FunFam" id="3.50.50.80:FF:000002">
    <property type="entry name" value="SUMO-activating enzyme subunit 2"/>
    <property type="match status" value="1"/>
</dbReference>
<gene>
    <name evidence="14" type="ORF">J8A68_003989</name>
</gene>
<dbReference type="GeneID" id="73470789"/>
<dbReference type="UniPathway" id="UPA00885"/>
<reference evidence="14 15" key="1">
    <citation type="journal article" date="2021" name="DNA Res.">
        <title>Genome analysis of Candida subhashii reveals its hybrid nature and dual mitochondrial genome conformations.</title>
        <authorList>
            <person name="Mixao V."/>
            <person name="Hegedusova E."/>
            <person name="Saus E."/>
            <person name="Pryszcz L.P."/>
            <person name="Cillingova A."/>
            <person name="Nosek J."/>
            <person name="Gabaldon T."/>
        </authorList>
    </citation>
    <scope>NUCLEOTIDE SEQUENCE [LARGE SCALE GENOMIC DNA]</scope>
    <source>
        <strain evidence="14 15">CBS 10753</strain>
    </source>
</reference>
<evidence type="ECO:0000256" key="9">
    <source>
        <dbReference type="ARBA" id="ARBA00023624"/>
    </source>
</evidence>
<evidence type="ECO:0000259" key="13">
    <source>
        <dbReference type="SMART" id="SM01181"/>
    </source>
</evidence>
<feature type="domain" description="E2 binding" evidence="13">
    <location>
        <begin position="333"/>
        <end position="416"/>
    </location>
</feature>
<keyword evidence="7 12" id="KW-0833">Ubl conjugation pathway</keyword>
<protein>
    <recommendedName>
        <fullName evidence="3 12">NEDD8-activating enzyme E1 catalytic subunit</fullName>
        <ecNumber evidence="9 12">6.2.1.64</ecNumber>
    </recommendedName>
</protein>
<evidence type="ECO:0000256" key="8">
    <source>
        <dbReference type="ARBA" id="ARBA00022840"/>
    </source>
</evidence>
<keyword evidence="6 12" id="KW-0547">Nucleotide-binding</keyword>
<dbReference type="InterPro" id="IPR033127">
    <property type="entry name" value="UBQ-activ_enz_E1_Cys_AS"/>
</dbReference>
<dbReference type="SMART" id="SM01181">
    <property type="entry name" value="E2_bind"/>
    <property type="match status" value="1"/>
</dbReference>
<keyword evidence="15" id="KW-1185">Reference proteome</keyword>
<sequence>MTRDISSVLPLINTIGPYNEVPEEYNSQDSITTLTTSKILVIGAGGLGCEILKNLALTGFKDIHVIDMDTIDLSNLNRQFLFRSQDIGKSKAETAAKFVMERIDDPDLKITPYFGKIQDKPAEYYRQFQIVISGLDSIEARRWINATLISLVDDETLIPLIDGGTEGFRGQSRVIIPTITSCFECSLDLLSPKVTYPVCTIANTPRLPEHCIEWASQLQWTKTFPNKKFDADDPEQVEWMYQTALNRAKEFDICGVTKSLTLGVVKNIIPAIASTNAIIAASCCNEAFKFVTSTNPILNNYMMYSGDDSIFTYTYSYTKKPNCPVCGNLAKYIQAQNWWTLQQFIEEISNKQEIQMTRPSLTAADKYLYLTSPPELEKLTKGNLSKKLQDLISSGEEIVITDPNLPISMRLIVQLSGSSFDPEFN</sequence>
<comment type="similarity">
    <text evidence="2 12">Belongs to the ubiquitin-activating E1 family. UBA3 subfamily.</text>
</comment>
<dbReference type="EMBL" id="JAGSYN010000178">
    <property type="protein sequence ID" value="KAG7662458.1"/>
    <property type="molecule type" value="Genomic_DNA"/>
</dbReference>
<comment type="pathway">
    <text evidence="1 12">Protein modification; protein neddylation.</text>
</comment>
<dbReference type="RefSeq" id="XP_049262691.1">
    <property type="nucleotide sequence ID" value="XM_049407899.1"/>
</dbReference>
<dbReference type="FunFam" id="3.10.290.20:FF:000003">
    <property type="entry name" value="Ubiquitin-activating enzyme E1 C"/>
    <property type="match status" value="1"/>
</dbReference>
<dbReference type="GO" id="GO:0005524">
    <property type="term" value="F:ATP binding"/>
    <property type="evidence" value="ECO:0007669"/>
    <property type="project" value="UniProtKB-UniRule"/>
</dbReference>
<dbReference type="InterPro" id="IPR030468">
    <property type="entry name" value="Uba3_N"/>
</dbReference>
<feature type="active site" description="Glycyl thioester intermediate" evidence="11">
    <location>
        <position position="199"/>
    </location>
</feature>
<evidence type="ECO:0000256" key="5">
    <source>
        <dbReference type="ARBA" id="ARBA00022598"/>
    </source>
</evidence>
<evidence type="ECO:0000256" key="3">
    <source>
        <dbReference type="ARBA" id="ARBA00015203"/>
    </source>
</evidence>
<dbReference type="EC" id="6.2.1.64" evidence="9 12"/>
<comment type="caution">
    <text evidence="14">The sequence shown here is derived from an EMBL/GenBank/DDBJ whole genome shotgun (WGS) entry which is preliminary data.</text>
</comment>
<dbReference type="GO" id="GO:0045116">
    <property type="term" value="P:protein neddylation"/>
    <property type="evidence" value="ECO:0007669"/>
    <property type="project" value="UniProtKB-UniRule"/>
</dbReference>
<dbReference type="PANTHER" id="PTHR10953:SF6">
    <property type="entry name" value="NEDD8-ACTIVATING ENZYME E1 CATALYTIC SUBUNIT"/>
    <property type="match status" value="1"/>
</dbReference>
<dbReference type="AlphaFoldDB" id="A0A8J5QI20"/>
<proteinExistence type="inferred from homology"/>
<dbReference type="Pfam" id="PF08825">
    <property type="entry name" value="E2_bind"/>
    <property type="match status" value="1"/>
</dbReference>
<evidence type="ECO:0000256" key="2">
    <source>
        <dbReference type="ARBA" id="ARBA00006310"/>
    </source>
</evidence>
<evidence type="ECO:0000256" key="4">
    <source>
        <dbReference type="ARBA" id="ARBA00022490"/>
    </source>
</evidence>
<dbReference type="PANTHER" id="PTHR10953">
    <property type="entry name" value="UBIQUITIN-ACTIVATING ENZYME E1"/>
    <property type="match status" value="1"/>
</dbReference>
<evidence type="ECO:0000313" key="15">
    <source>
        <dbReference type="Proteomes" id="UP000694255"/>
    </source>
</evidence>
<dbReference type="FunFam" id="1.10.10.520:FF:000001">
    <property type="entry name" value="NEDD8-activating enzyme E1 catalytic subunit"/>
    <property type="match status" value="1"/>
</dbReference>
<keyword evidence="5 12" id="KW-0436">Ligase</keyword>
<keyword evidence="8 12" id="KW-0067">ATP-binding</keyword>
<dbReference type="InterPro" id="IPR045886">
    <property type="entry name" value="ThiF/MoeB/HesA"/>
</dbReference>
<dbReference type="Proteomes" id="UP000694255">
    <property type="component" value="Unassembled WGS sequence"/>
</dbReference>
<dbReference type="InterPro" id="IPR000594">
    <property type="entry name" value="ThiF_NAD_FAD-bd"/>
</dbReference>
<comment type="function">
    <text evidence="12">Catalytic subunit of the dimeric E1 enzyme, which activates NEDD8.</text>
</comment>
<evidence type="ECO:0000256" key="7">
    <source>
        <dbReference type="ARBA" id="ARBA00022786"/>
    </source>
</evidence>
<organism evidence="14 15">
    <name type="scientific">[Candida] subhashii</name>
    <dbReference type="NCBI Taxonomy" id="561895"/>
    <lineage>
        <taxon>Eukaryota</taxon>
        <taxon>Fungi</taxon>
        <taxon>Dikarya</taxon>
        <taxon>Ascomycota</taxon>
        <taxon>Saccharomycotina</taxon>
        <taxon>Pichiomycetes</taxon>
        <taxon>Debaryomycetaceae</taxon>
        <taxon>Spathaspora</taxon>
    </lineage>
</organism>
<dbReference type="GO" id="GO:0005634">
    <property type="term" value="C:nucleus"/>
    <property type="evidence" value="ECO:0007669"/>
    <property type="project" value="TreeGrafter"/>
</dbReference>
<dbReference type="InterPro" id="IPR014929">
    <property type="entry name" value="E2-binding"/>
</dbReference>
<dbReference type="PROSITE" id="PS00865">
    <property type="entry name" value="UBIQUITIN_ACTIVAT_2"/>
    <property type="match status" value="1"/>
</dbReference>
<evidence type="ECO:0000256" key="10">
    <source>
        <dbReference type="ARBA" id="ARBA00024626"/>
    </source>
</evidence>
<name>A0A8J5QI20_9ASCO</name>